<accession>A0A1I1WJF0</accession>
<gene>
    <name evidence="1" type="ORF">SAMN02745121_02428</name>
</gene>
<dbReference type="EMBL" id="FOMX01000006">
    <property type="protein sequence ID" value="SFD95325.1"/>
    <property type="molecule type" value="Genomic_DNA"/>
</dbReference>
<dbReference type="AlphaFoldDB" id="A0A1I1WJF0"/>
<sequence>MTRTEGPIAAPEALLTTLAEYRQLHVLFAGVDPRHEWARRVAGSPELDLDAVAALERDLEAELSDALLAVLACRVPHLEDHYDMTLRQIGAHAEAAWSRGCPRDQVAVARARDVFYCVPRRMRPWATTAIAAWSGRELELPRGLDKWIADEPMDGLWDMLCELDLIDPGAREPVPAHARPDAAPALVPRLVRQVVAASAAARRVQHPKFGAGRVMQEIGDGDARKLVVDFGAPHGVRTLLARFVSELPPAP</sequence>
<dbReference type="Proteomes" id="UP000199400">
    <property type="component" value="Unassembled WGS sequence"/>
</dbReference>
<dbReference type="Pfam" id="PF21196">
    <property type="entry name" value="PcrA_UvrD_tudor"/>
    <property type="match status" value="1"/>
</dbReference>
<keyword evidence="2" id="KW-1185">Reference proteome</keyword>
<proteinExistence type="predicted"/>
<protein>
    <submittedName>
        <fullName evidence="1">Uncharacterized protein</fullName>
    </submittedName>
</protein>
<evidence type="ECO:0000313" key="1">
    <source>
        <dbReference type="EMBL" id="SFD95325.1"/>
    </source>
</evidence>
<dbReference type="RefSeq" id="WP_096326176.1">
    <property type="nucleotide sequence ID" value="NZ_FOMX01000006.1"/>
</dbReference>
<evidence type="ECO:0000313" key="2">
    <source>
        <dbReference type="Proteomes" id="UP000199400"/>
    </source>
</evidence>
<reference evidence="2" key="1">
    <citation type="submission" date="2016-10" db="EMBL/GenBank/DDBJ databases">
        <authorList>
            <person name="Varghese N."/>
            <person name="Submissions S."/>
        </authorList>
    </citation>
    <scope>NUCLEOTIDE SEQUENCE [LARGE SCALE GENOMIC DNA]</scope>
    <source>
        <strain evidence="2">ATCC 25963</strain>
    </source>
</reference>
<name>A0A1I1WJF0_9BACT</name>
<dbReference type="STRING" id="54.SAMN02745121_02428"/>
<organism evidence="1 2">
    <name type="scientific">Nannocystis exedens</name>
    <dbReference type="NCBI Taxonomy" id="54"/>
    <lineage>
        <taxon>Bacteria</taxon>
        <taxon>Pseudomonadati</taxon>
        <taxon>Myxococcota</taxon>
        <taxon>Polyangia</taxon>
        <taxon>Nannocystales</taxon>
        <taxon>Nannocystaceae</taxon>
        <taxon>Nannocystis</taxon>
    </lineage>
</organism>